<sequence length="277" mass="30257">MDGANKVRQLGLGADLRTLREKSGMSTRSVAEKLGISRMAVNRTEAGTRNAALEEVIALCALYGVTGRQRERLIERARGGDGSSSWLATGPATADQVTSLIALEGEASVITDVSVTLVPGLVQTAQYMRAVMGGMPEAEWMVATRMARQALLTKPEAPSLRLIVDEFVLRRRVGGKAVMYEQLDHLLRVTTMPNVSVHIIPATAGMHAGLDGSFVLLNFPEREPHVYIEARRSGLVLTRARDVEPFAEGIDELDRCVLDDRRSSRLIEGIKEELAHE</sequence>
<dbReference type="CDD" id="cd00093">
    <property type="entry name" value="HTH_XRE"/>
    <property type="match status" value="1"/>
</dbReference>
<keyword evidence="2" id="KW-0238">DNA-binding</keyword>
<keyword evidence="3" id="KW-1185">Reference proteome</keyword>
<dbReference type="GO" id="GO:0003677">
    <property type="term" value="F:DNA binding"/>
    <property type="evidence" value="ECO:0007669"/>
    <property type="project" value="UniProtKB-KW"/>
</dbReference>
<dbReference type="PROSITE" id="PS50943">
    <property type="entry name" value="HTH_CROC1"/>
    <property type="match status" value="1"/>
</dbReference>
<dbReference type="InterPro" id="IPR043917">
    <property type="entry name" value="DUF5753"/>
</dbReference>
<evidence type="ECO:0000313" key="2">
    <source>
        <dbReference type="EMBL" id="RCW39963.1"/>
    </source>
</evidence>
<comment type="caution">
    <text evidence="2">The sequence shown here is derived from an EMBL/GenBank/DDBJ whole genome shotgun (WGS) entry which is preliminary data.</text>
</comment>
<protein>
    <submittedName>
        <fullName evidence="2">DNA-binding XRE family transcriptional regulator</fullName>
    </submittedName>
</protein>
<dbReference type="Gene3D" id="1.10.260.40">
    <property type="entry name" value="lambda repressor-like DNA-binding domains"/>
    <property type="match status" value="1"/>
</dbReference>
<gene>
    <name evidence="2" type="ORF">DFQ14_11345</name>
</gene>
<dbReference type="SUPFAM" id="SSF47413">
    <property type="entry name" value="lambda repressor-like DNA-binding domains"/>
    <property type="match status" value="1"/>
</dbReference>
<dbReference type="AlphaFoldDB" id="A0A368VFG5"/>
<dbReference type="Pfam" id="PF19054">
    <property type="entry name" value="DUF5753"/>
    <property type="match status" value="1"/>
</dbReference>
<dbReference type="SMART" id="SM00530">
    <property type="entry name" value="HTH_XRE"/>
    <property type="match status" value="1"/>
</dbReference>
<dbReference type="InterPro" id="IPR010982">
    <property type="entry name" value="Lambda_DNA-bd_dom_sf"/>
</dbReference>
<proteinExistence type="predicted"/>
<dbReference type="RefSeq" id="WP_141921397.1">
    <property type="nucleotide sequence ID" value="NZ_QPJC01000013.1"/>
</dbReference>
<dbReference type="Proteomes" id="UP000253495">
    <property type="component" value="Unassembled WGS sequence"/>
</dbReference>
<accession>A0A368VFG5</accession>
<evidence type="ECO:0000259" key="1">
    <source>
        <dbReference type="PROSITE" id="PS50943"/>
    </source>
</evidence>
<dbReference type="Pfam" id="PF13560">
    <property type="entry name" value="HTH_31"/>
    <property type="match status" value="1"/>
</dbReference>
<reference evidence="2 3" key="1">
    <citation type="submission" date="2018-07" db="EMBL/GenBank/DDBJ databases">
        <title>Genomic Encyclopedia of Type Strains, Phase III (KMG-III): the genomes of soil and plant-associated and newly described type strains.</title>
        <authorList>
            <person name="Whitman W."/>
        </authorList>
    </citation>
    <scope>NUCLEOTIDE SEQUENCE [LARGE SCALE GENOMIC DNA]</scope>
    <source>
        <strain evidence="2 3">CECT 8575</strain>
    </source>
</reference>
<organism evidence="2 3">
    <name type="scientific">Halopolyspora algeriensis</name>
    <dbReference type="NCBI Taxonomy" id="1500506"/>
    <lineage>
        <taxon>Bacteria</taxon>
        <taxon>Bacillati</taxon>
        <taxon>Actinomycetota</taxon>
        <taxon>Actinomycetes</taxon>
        <taxon>Actinomycetes incertae sedis</taxon>
        <taxon>Halopolyspora</taxon>
    </lineage>
</organism>
<feature type="domain" description="HTH cro/C1-type" evidence="1">
    <location>
        <begin position="16"/>
        <end position="70"/>
    </location>
</feature>
<evidence type="ECO:0000313" key="3">
    <source>
        <dbReference type="Proteomes" id="UP000253495"/>
    </source>
</evidence>
<dbReference type="OrthoDB" id="3687959at2"/>
<name>A0A368VFG5_9ACTN</name>
<dbReference type="InterPro" id="IPR001387">
    <property type="entry name" value="Cro/C1-type_HTH"/>
</dbReference>
<dbReference type="EMBL" id="QPJC01000013">
    <property type="protein sequence ID" value="RCW39963.1"/>
    <property type="molecule type" value="Genomic_DNA"/>
</dbReference>